<accession>A0ACB8I5D2</accession>
<organism evidence="1 2">
    <name type="scientific">Citrus sinensis</name>
    <name type="common">Sweet orange</name>
    <name type="synonym">Citrus aurantium var. sinensis</name>
    <dbReference type="NCBI Taxonomy" id="2711"/>
    <lineage>
        <taxon>Eukaryota</taxon>
        <taxon>Viridiplantae</taxon>
        <taxon>Streptophyta</taxon>
        <taxon>Embryophyta</taxon>
        <taxon>Tracheophyta</taxon>
        <taxon>Spermatophyta</taxon>
        <taxon>Magnoliopsida</taxon>
        <taxon>eudicotyledons</taxon>
        <taxon>Gunneridae</taxon>
        <taxon>Pentapetalae</taxon>
        <taxon>rosids</taxon>
        <taxon>malvids</taxon>
        <taxon>Sapindales</taxon>
        <taxon>Rutaceae</taxon>
        <taxon>Aurantioideae</taxon>
        <taxon>Citrus</taxon>
    </lineage>
</organism>
<gene>
    <name evidence="1" type="ORF">KPL71_027294</name>
</gene>
<protein>
    <submittedName>
        <fullName evidence="1">DNA-directed RNA polymerase V subunit 7</fullName>
    </submittedName>
</protein>
<name>A0ACB8I5D2_CITSI</name>
<dbReference type="Proteomes" id="UP000829398">
    <property type="component" value="Chromosome 9"/>
</dbReference>
<dbReference type="EMBL" id="CM039178">
    <property type="protein sequence ID" value="KAH9682278.1"/>
    <property type="molecule type" value="Genomic_DNA"/>
</dbReference>
<keyword evidence="1" id="KW-0804">Transcription</keyword>
<comment type="caution">
    <text evidence="1">The sequence shown here is derived from an EMBL/GenBank/DDBJ whole genome shotgun (WGS) entry which is preliminary data.</text>
</comment>
<evidence type="ECO:0000313" key="2">
    <source>
        <dbReference type="Proteomes" id="UP000829398"/>
    </source>
</evidence>
<keyword evidence="2" id="KW-1185">Reference proteome</keyword>
<reference evidence="2" key="1">
    <citation type="journal article" date="2023" name="Hortic. Res.">
        <title>A chromosome-level phased genome enabling allele-level studies in sweet orange: a case study on citrus Huanglongbing tolerance.</title>
        <authorList>
            <person name="Wu B."/>
            <person name="Yu Q."/>
            <person name="Deng Z."/>
            <person name="Duan Y."/>
            <person name="Luo F."/>
            <person name="Gmitter F. Jr."/>
        </authorList>
    </citation>
    <scope>NUCLEOTIDE SEQUENCE [LARGE SCALE GENOMIC DNA]</scope>
    <source>
        <strain evidence="2">cv. Valencia</strain>
    </source>
</reference>
<keyword evidence="1" id="KW-0240">DNA-directed RNA polymerase</keyword>
<proteinExistence type="predicted"/>
<sequence length="130" mass="14726">MLQRSIVIRLLDDFAGRKSTKDLGCYLAVPTLESIGEGNVRENTGEMLFPVVFIGKIFQGTDLEGDCTQDAEEWGSFQLCVNRYVLLARKCLITILWVEVEREFHALVNLKGDFLREAADFLQHLKSIST</sequence>
<evidence type="ECO:0000313" key="1">
    <source>
        <dbReference type="EMBL" id="KAH9682278.1"/>
    </source>
</evidence>